<keyword evidence="3" id="KW-0808">Transferase</keyword>
<protein>
    <recommendedName>
        <fullName evidence="8">UDP-glucuronosyltransferase</fullName>
    </recommendedName>
</protein>
<feature type="signal peptide" evidence="5">
    <location>
        <begin position="1"/>
        <end position="19"/>
    </location>
</feature>
<dbReference type="InterPro" id="IPR002213">
    <property type="entry name" value="UDP_glucos_trans"/>
</dbReference>
<dbReference type="Proteomes" id="UP000279307">
    <property type="component" value="Chromosome 1"/>
</dbReference>
<dbReference type="GO" id="GO:0008194">
    <property type="term" value="F:UDP-glycosyltransferase activity"/>
    <property type="evidence" value="ECO:0007669"/>
    <property type="project" value="InterPro"/>
</dbReference>
<keyword evidence="2" id="KW-0328">Glycosyltransferase</keyword>
<evidence type="ECO:0000256" key="3">
    <source>
        <dbReference type="ARBA" id="ARBA00022679"/>
    </source>
</evidence>
<dbReference type="FunFam" id="3.40.50.2000:FF:000050">
    <property type="entry name" value="UDP-glucuronosyltransferase"/>
    <property type="match status" value="1"/>
</dbReference>
<gene>
    <name evidence="6" type="ORF">DMN91_001161</name>
</gene>
<keyword evidence="4" id="KW-0472">Membrane</keyword>
<proteinExistence type="inferred from homology"/>
<dbReference type="Pfam" id="PF00201">
    <property type="entry name" value="UDPGT"/>
    <property type="match status" value="1"/>
</dbReference>
<evidence type="ECO:0000256" key="1">
    <source>
        <dbReference type="ARBA" id="ARBA00009995"/>
    </source>
</evidence>
<dbReference type="OrthoDB" id="5835829at2759"/>
<dbReference type="SUPFAM" id="SSF53756">
    <property type="entry name" value="UDP-Glycosyltransferase/glycogen phosphorylase"/>
    <property type="match status" value="1"/>
</dbReference>
<dbReference type="PANTHER" id="PTHR48043:SF145">
    <property type="entry name" value="FI06409P-RELATED"/>
    <property type="match status" value="1"/>
</dbReference>
<dbReference type="CDD" id="cd03784">
    <property type="entry name" value="GT1_Gtf-like"/>
    <property type="match status" value="1"/>
</dbReference>
<evidence type="ECO:0000256" key="4">
    <source>
        <dbReference type="SAM" id="Phobius"/>
    </source>
</evidence>
<dbReference type="AlphaFoldDB" id="A0A3L8E3N4"/>
<comment type="similarity">
    <text evidence="1">Belongs to the UDP-glycosyltransferase family.</text>
</comment>
<dbReference type="EMBL" id="QOIP01000001">
    <property type="protein sequence ID" value="RLU27360.1"/>
    <property type="molecule type" value="Genomic_DNA"/>
</dbReference>
<sequence length="526" mass="59516">MRVLAMLLVSLLWLLVCSAYRFLGVFPHQGKSRFNMFEGLMKGLADKGHQVDIISSYPQKKLYPNYTDIATLKQSISLLNNMTYEFMLKVIVGPNPAKAIATHVGTDSCKHHLGNPVIQNLVRNPPKDPPYDAMIMEFLGAPCFGAIAHLLNVPLIGVSTSSLLPWLHELIAQPENLAIVPNTCVNVVVPMNLWQRTYNVFSFIYSKLFFTYFTSPQDDLVRKYFGPNLPSIRSMNVALILINSHIAVNGIQPMTPALVPIGGIHIREDDSPLPQELKKWMDDSKDGFVYFTFGSMVLIETFPRKILDVFYASLGKIAPVRVLMKVPKPKKLPPGCFFYSDYFVEITEPCLNQYNVVDHPNIRAFITHGGIMGTLEAIIYGVPMIGIPLYVDQYNNIDAYVAKNIAVKLDVHKMTEEDMDAALNAILHDPKYIENSKNLSQRFHDQPLSPVDTANYWIDYVIKYGDDVLRSPAMDLTWWQIYLIDVAACLLLCAAVTITVAVFIIRFMMKMINRNHQRLLHSKKTN</sequence>
<keyword evidence="4" id="KW-0812">Transmembrane</keyword>
<name>A0A3L8E3N4_OOCBI</name>
<dbReference type="PANTHER" id="PTHR48043">
    <property type="entry name" value="EG:EG0003.4 PROTEIN-RELATED"/>
    <property type="match status" value="1"/>
</dbReference>
<evidence type="ECO:0000313" key="7">
    <source>
        <dbReference type="Proteomes" id="UP000279307"/>
    </source>
</evidence>
<evidence type="ECO:0000313" key="6">
    <source>
        <dbReference type="EMBL" id="RLU27360.1"/>
    </source>
</evidence>
<feature type="transmembrane region" description="Helical" evidence="4">
    <location>
        <begin position="479"/>
        <end position="505"/>
    </location>
</feature>
<organism evidence="6 7">
    <name type="scientific">Ooceraea biroi</name>
    <name type="common">Clonal raider ant</name>
    <name type="synonym">Cerapachys biroi</name>
    <dbReference type="NCBI Taxonomy" id="2015173"/>
    <lineage>
        <taxon>Eukaryota</taxon>
        <taxon>Metazoa</taxon>
        <taxon>Ecdysozoa</taxon>
        <taxon>Arthropoda</taxon>
        <taxon>Hexapoda</taxon>
        <taxon>Insecta</taxon>
        <taxon>Pterygota</taxon>
        <taxon>Neoptera</taxon>
        <taxon>Endopterygota</taxon>
        <taxon>Hymenoptera</taxon>
        <taxon>Apocrita</taxon>
        <taxon>Aculeata</taxon>
        <taxon>Formicoidea</taxon>
        <taxon>Formicidae</taxon>
        <taxon>Dorylinae</taxon>
        <taxon>Ooceraea</taxon>
    </lineage>
</organism>
<evidence type="ECO:0000256" key="5">
    <source>
        <dbReference type="SAM" id="SignalP"/>
    </source>
</evidence>
<dbReference type="Gene3D" id="3.40.50.2000">
    <property type="entry name" value="Glycogen Phosphorylase B"/>
    <property type="match status" value="1"/>
</dbReference>
<evidence type="ECO:0008006" key="8">
    <source>
        <dbReference type="Google" id="ProtNLM"/>
    </source>
</evidence>
<evidence type="ECO:0000256" key="2">
    <source>
        <dbReference type="ARBA" id="ARBA00022676"/>
    </source>
</evidence>
<dbReference type="InterPro" id="IPR050271">
    <property type="entry name" value="UDP-glycosyltransferase"/>
</dbReference>
<accession>A0A3L8E3N4</accession>
<keyword evidence="4" id="KW-1133">Transmembrane helix</keyword>
<reference evidence="6 7" key="1">
    <citation type="journal article" date="2018" name="Genome Res.">
        <title>The genomic architecture and molecular evolution of ant odorant receptors.</title>
        <authorList>
            <person name="McKenzie S.K."/>
            <person name="Kronauer D.J.C."/>
        </authorList>
    </citation>
    <scope>NUCLEOTIDE SEQUENCE [LARGE SCALE GENOMIC DNA]</scope>
    <source>
        <strain evidence="6">Clonal line C1</strain>
    </source>
</reference>
<keyword evidence="5" id="KW-0732">Signal</keyword>
<comment type="caution">
    <text evidence="6">The sequence shown here is derived from an EMBL/GenBank/DDBJ whole genome shotgun (WGS) entry which is preliminary data.</text>
</comment>
<feature type="chain" id="PRO_5017982383" description="UDP-glucuronosyltransferase" evidence="5">
    <location>
        <begin position="20"/>
        <end position="526"/>
    </location>
</feature>